<feature type="transmembrane region" description="Helical" evidence="6">
    <location>
        <begin position="7"/>
        <end position="25"/>
    </location>
</feature>
<feature type="transmembrane region" description="Helical" evidence="6">
    <location>
        <begin position="58"/>
        <end position="80"/>
    </location>
</feature>
<dbReference type="InterPro" id="IPR004477">
    <property type="entry name" value="ComEC_N"/>
</dbReference>
<evidence type="ECO:0000256" key="1">
    <source>
        <dbReference type="ARBA" id="ARBA00004651"/>
    </source>
</evidence>
<evidence type="ECO:0000256" key="4">
    <source>
        <dbReference type="ARBA" id="ARBA00022989"/>
    </source>
</evidence>
<evidence type="ECO:0000313" key="9">
    <source>
        <dbReference type="EMBL" id="SHN01272.1"/>
    </source>
</evidence>
<feature type="domain" description="DUF4131" evidence="8">
    <location>
        <begin position="33"/>
        <end position="187"/>
    </location>
</feature>
<dbReference type="RefSeq" id="WP_073094442.1">
    <property type="nucleotide sequence ID" value="NZ_FRCY01000005.1"/>
</dbReference>
<feature type="transmembrane region" description="Helical" evidence="6">
    <location>
        <begin position="391"/>
        <end position="410"/>
    </location>
</feature>
<keyword evidence="3 6" id="KW-0812">Transmembrane</keyword>
<sequence length="658" mass="74715">MKFNEFPFVRYTACFIAGVLAYGYWGPLQPRFLMVFVLALWSIFTVSTTIYRPGFRKLYYFFSPALAYGCLFLTGLWVAALHDVHNDPKHIYHQKCISAYLAEVLETDQRKARSFGNLVAITAVETPQGWQVAKGKVQIYHRSEKPLIPGAILHISGAPQSIAPPKNPEAFDYATFMARKQIFFSHFIGNDFKNVGEGKQSIWRHGILNLRLHLEHRIVMYLRDEASIQIAKALLLGQKADLDDEIGDAYATAGAMHILAVSGLHVGIIYGFFFLFIRPQRMKGYKRAVFLGLVVALIWGYAAITGLSPSVLRAATMFTFISMAQIKSRSPSIFNPLALSALVLLVYDPFLVYAVGFQLSYAALLGILLFQPLLSRLWYPQRKWLRYIWDIITVGTAAQLATFPLAIHYFNVFPTYFLLSNILAIPGAFVVMSVGVPFLLFSSFHLLASFLGFLLDSTLQVLNAGIFSLQHLPYAKIEHLYFHLQEMILIWVSLFFLYLLIETRRKSALWIAFVALFLFTGLRIYKSLDKVNQNYLLVYRLDQGMVLDYTYRGQLYTAAWQVVPEDFNYQVLPHRTKVTGPPGKFLLVRDRGEHLVLDLPCGKTLSLDKDTRLPADLNGLQCYLWEGGKWHRFASLNFPQGPPQSAIKISFNNSQASL</sequence>
<accession>A0A1M7NCK5</accession>
<keyword evidence="5 6" id="KW-0472">Membrane</keyword>
<keyword evidence="4 6" id="KW-1133">Transmembrane helix</keyword>
<evidence type="ECO:0000259" key="8">
    <source>
        <dbReference type="Pfam" id="PF13567"/>
    </source>
</evidence>
<evidence type="ECO:0000259" key="7">
    <source>
        <dbReference type="Pfam" id="PF03772"/>
    </source>
</evidence>
<feature type="transmembrane region" description="Helical" evidence="6">
    <location>
        <begin position="255"/>
        <end position="276"/>
    </location>
</feature>
<dbReference type="InterPro" id="IPR052159">
    <property type="entry name" value="Competence_DNA_uptake"/>
</dbReference>
<comment type="subcellular location">
    <subcellularLocation>
        <location evidence="1">Cell membrane</location>
        <topology evidence="1">Multi-pass membrane protein</topology>
    </subcellularLocation>
</comment>
<dbReference type="AlphaFoldDB" id="A0A1M7NCK5"/>
<dbReference type="Proteomes" id="UP000184513">
    <property type="component" value="Unassembled WGS sequence"/>
</dbReference>
<dbReference type="GO" id="GO:0005886">
    <property type="term" value="C:plasma membrane"/>
    <property type="evidence" value="ECO:0007669"/>
    <property type="project" value="UniProtKB-SubCell"/>
</dbReference>
<dbReference type="EMBL" id="FRCY01000005">
    <property type="protein sequence ID" value="SHN01272.1"/>
    <property type="molecule type" value="Genomic_DNA"/>
</dbReference>
<dbReference type="Pfam" id="PF03772">
    <property type="entry name" value="Competence"/>
    <property type="match status" value="1"/>
</dbReference>
<evidence type="ECO:0000256" key="2">
    <source>
        <dbReference type="ARBA" id="ARBA00022475"/>
    </source>
</evidence>
<dbReference type="InterPro" id="IPR025405">
    <property type="entry name" value="DUF4131"/>
</dbReference>
<name>A0A1M7NCK5_9BACT</name>
<feature type="domain" description="ComEC/Rec2-related protein" evidence="7">
    <location>
        <begin position="234"/>
        <end position="503"/>
    </location>
</feature>
<feature type="transmembrane region" description="Helical" evidence="6">
    <location>
        <begin position="288"/>
        <end position="304"/>
    </location>
</feature>
<protein>
    <submittedName>
        <fullName evidence="9">Competence protein ComEC</fullName>
    </submittedName>
</protein>
<evidence type="ECO:0000256" key="5">
    <source>
        <dbReference type="ARBA" id="ARBA00023136"/>
    </source>
</evidence>
<proteinExistence type="predicted"/>
<feature type="transmembrane region" description="Helical" evidence="6">
    <location>
        <begin position="447"/>
        <end position="468"/>
    </location>
</feature>
<feature type="transmembrane region" description="Helical" evidence="6">
    <location>
        <begin position="508"/>
        <end position="525"/>
    </location>
</feature>
<dbReference type="PANTHER" id="PTHR30619">
    <property type="entry name" value="DNA INTERNALIZATION/COMPETENCE PROTEIN COMEC/REC2"/>
    <property type="match status" value="1"/>
</dbReference>
<gene>
    <name evidence="9" type="ORF">SAMN04488057_105203</name>
</gene>
<organism evidence="9 10">
    <name type="scientific">Cyclobacterium lianum</name>
    <dbReference type="NCBI Taxonomy" id="388280"/>
    <lineage>
        <taxon>Bacteria</taxon>
        <taxon>Pseudomonadati</taxon>
        <taxon>Bacteroidota</taxon>
        <taxon>Cytophagia</taxon>
        <taxon>Cytophagales</taxon>
        <taxon>Cyclobacteriaceae</taxon>
        <taxon>Cyclobacterium</taxon>
    </lineage>
</organism>
<evidence type="ECO:0000256" key="3">
    <source>
        <dbReference type="ARBA" id="ARBA00022692"/>
    </source>
</evidence>
<dbReference type="NCBIfam" id="TIGR00360">
    <property type="entry name" value="ComEC_N-term"/>
    <property type="match status" value="1"/>
</dbReference>
<dbReference type="PANTHER" id="PTHR30619:SF1">
    <property type="entry name" value="RECOMBINATION PROTEIN 2"/>
    <property type="match status" value="1"/>
</dbReference>
<dbReference type="STRING" id="388280.SAMN04488057_105203"/>
<keyword evidence="2" id="KW-1003">Cell membrane</keyword>
<evidence type="ECO:0000256" key="6">
    <source>
        <dbReference type="SAM" id="Phobius"/>
    </source>
</evidence>
<reference evidence="9 10" key="1">
    <citation type="submission" date="2016-11" db="EMBL/GenBank/DDBJ databases">
        <authorList>
            <person name="Jaros S."/>
            <person name="Januszkiewicz K."/>
            <person name="Wedrychowicz H."/>
        </authorList>
    </citation>
    <scope>NUCLEOTIDE SEQUENCE [LARGE SCALE GENOMIC DNA]</scope>
    <source>
        <strain evidence="9 10">CGMCC 1.6102</strain>
    </source>
</reference>
<feature type="transmembrane region" description="Helical" evidence="6">
    <location>
        <begin position="31"/>
        <end position="51"/>
    </location>
</feature>
<dbReference type="Pfam" id="PF13567">
    <property type="entry name" value="DUF4131"/>
    <property type="match status" value="1"/>
</dbReference>
<feature type="transmembrane region" description="Helical" evidence="6">
    <location>
        <begin position="361"/>
        <end position="379"/>
    </location>
</feature>
<feature type="transmembrane region" description="Helical" evidence="6">
    <location>
        <begin position="416"/>
        <end position="440"/>
    </location>
</feature>
<feature type="transmembrane region" description="Helical" evidence="6">
    <location>
        <begin position="480"/>
        <end position="501"/>
    </location>
</feature>
<dbReference type="OrthoDB" id="9761531at2"/>
<evidence type="ECO:0000313" key="10">
    <source>
        <dbReference type="Proteomes" id="UP000184513"/>
    </source>
</evidence>
<keyword evidence="10" id="KW-1185">Reference proteome</keyword>